<gene>
    <name evidence="1" type="ORF">AAE3_LOCUS9130</name>
</gene>
<dbReference type="SUPFAM" id="SSF49764">
    <property type="entry name" value="HSP20-like chaperones"/>
    <property type="match status" value="1"/>
</dbReference>
<dbReference type="AlphaFoldDB" id="A0A8S0WNX6"/>
<protein>
    <recommendedName>
        <fullName evidence="3">SHSP domain-containing protein</fullName>
    </recommendedName>
</protein>
<dbReference type="Gene3D" id="2.60.40.790">
    <property type="match status" value="1"/>
</dbReference>
<keyword evidence="2" id="KW-1185">Reference proteome</keyword>
<dbReference type="OrthoDB" id="1431247at2759"/>
<dbReference type="CDD" id="cd06464">
    <property type="entry name" value="ACD_sHsps-like"/>
    <property type="match status" value="1"/>
</dbReference>
<evidence type="ECO:0008006" key="3">
    <source>
        <dbReference type="Google" id="ProtNLM"/>
    </source>
</evidence>
<reference evidence="1 2" key="1">
    <citation type="submission" date="2020-01" db="EMBL/GenBank/DDBJ databases">
        <authorList>
            <person name="Gupta K D."/>
        </authorList>
    </citation>
    <scope>NUCLEOTIDE SEQUENCE [LARGE SCALE GENOMIC DNA]</scope>
</reference>
<accession>A0A8S0WNX6</accession>
<proteinExistence type="predicted"/>
<dbReference type="InterPro" id="IPR008978">
    <property type="entry name" value="HSP20-like_chaperone"/>
</dbReference>
<comment type="caution">
    <text evidence="1">The sequence shown here is derived from an EMBL/GenBank/DDBJ whole genome shotgun (WGS) entry which is preliminary data.</text>
</comment>
<organism evidence="1 2">
    <name type="scientific">Cyclocybe aegerita</name>
    <name type="common">Black poplar mushroom</name>
    <name type="synonym">Agrocybe aegerita</name>
    <dbReference type="NCBI Taxonomy" id="1973307"/>
    <lineage>
        <taxon>Eukaryota</taxon>
        <taxon>Fungi</taxon>
        <taxon>Dikarya</taxon>
        <taxon>Basidiomycota</taxon>
        <taxon>Agaricomycotina</taxon>
        <taxon>Agaricomycetes</taxon>
        <taxon>Agaricomycetidae</taxon>
        <taxon>Agaricales</taxon>
        <taxon>Agaricineae</taxon>
        <taxon>Bolbitiaceae</taxon>
        <taxon>Cyclocybe</taxon>
    </lineage>
</organism>
<sequence length="245" mass="27555">MPSYPINRQDERNVQVVLSPVTPAVTGIDYPSTDDISTDYDTSYHPARALGRGFYTHPNIGGSTIEDVEPPADAQSLDLVWGSIRQKKEQKMAKEAPKVRSLHPNTFAAEPAPMQIPAMESPPTSAPKSIKKQKSISNFRESTDGRAIVATFDIPNSVDKQNIHISFQRNKLVLTWHVKELIDTEDDDGVPSREYLRTIYNRTLPLPEGTRFEEIHAQMTSRGLTLRYPNMRCYRVDGRSRSGDS</sequence>
<dbReference type="EMBL" id="CACVBS010000057">
    <property type="protein sequence ID" value="CAA7266987.1"/>
    <property type="molecule type" value="Genomic_DNA"/>
</dbReference>
<name>A0A8S0WNX6_CYCAE</name>
<evidence type="ECO:0000313" key="2">
    <source>
        <dbReference type="Proteomes" id="UP000467700"/>
    </source>
</evidence>
<evidence type="ECO:0000313" key="1">
    <source>
        <dbReference type="EMBL" id="CAA7266987.1"/>
    </source>
</evidence>
<dbReference type="Proteomes" id="UP000467700">
    <property type="component" value="Unassembled WGS sequence"/>
</dbReference>